<dbReference type="AlphaFoldDB" id="A0A9Q3EZQ5"/>
<comment type="caution">
    <text evidence="2">The sequence shown here is derived from an EMBL/GenBank/DDBJ whole genome shotgun (WGS) entry which is preliminary data.</text>
</comment>
<feature type="region of interest" description="Disordered" evidence="1">
    <location>
        <begin position="44"/>
        <end position="63"/>
    </location>
</feature>
<organism evidence="2 3">
    <name type="scientific">Austropuccinia psidii MF-1</name>
    <dbReference type="NCBI Taxonomy" id="1389203"/>
    <lineage>
        <taxon>Eukaryota</taxon>
        <taxon>Fungi</taxon>
        <taxon>Dikarya</taxon>
        <taxon>Basidiomycota</taxon>
        <taxon>Pucciniomycotina</taxon>
        <taxon>Pucciniomycetes</taxon>
        <taxon>Pucciniales</taxon>
        <taxon>Sphaerophragmiaceae</taxon>
        <taxon>Austropuccinia</taxon>
    </lineage>
</organism>
<gene>
    <name evidence="2" type="ORF">O181_070748</name>
</gene>
<accession>A0A9Q3EZQ5</accession>
<evidence type="ECO:0000256" key="1">
    <source>
        <dbReference type="SAM" id="MobiDB-lite"/>
    </source>
</evidence>
<feature type="region of interest" description="Disordered" evidence="1">
    <location>
        <begin position="179"/>
        <end position="212"/>
    </location>
</feature>
<evidence type="ECO:0000313" key="3">
    <source>
        <dbReference type="Proteomes" id="UP000765509"/>
    </source>
</evidence>
<keyword evidence="3" id="KW-1185">Reference proteome</keyword>
<proteinExistence type="predicted"/>
<name>A0A9Q3EZQ5_9BASI</name>
<dbReference type="Proteomes" id="UP000765509">
    <property type="component" value="Unassembled WGS sequence"/>
</dbReference>
<dbReference type="EMBL" id="AVOT02036502">
    <property type="protein sequence ID" value="MBW0531033.1"/>
    <property type="molecule type" value="Genomic_DNA"/>
</dbReference>
<protein>
    <submittedName>
        <fullName evidence="2">Uncharacterized protein</fullName>
    </submittedName>
</protein>
<reference evidence="2" key="1">
    <citation type="submission" date="2021-03" db="EMBL/GenBank/DDBJ databases">
        <title>Draft genome sequence of rust myrtle Austropuccinia psidii MF-1, a brazilian biotype.</title>
        <authorList>
            <person name="Quecine M.C."/>
            <person name="Pachon D.M.R."/>
            <person name="Bonatelli M.L."/>
            <person name="Correr F.H."/>
            <person name="Franceschini L.M."/>
            <person name="Leite T.F."/>
            <person name="Margarido G.R.A."/>
            <person name="Almeida C.A."/>
            <person name="Ferrarezi J.A."/>
            <person name="Labate C.A."/>
        </authorList>
    </citation>
    <scope>NUCLEOTIDE SEQUENCE</scope>
    <source>
        <strain evidence="2">MF-1</strain>
    </source>
</reference>
<sequence length="273" mass="30296">MLADKHTRNAGLLSDPSNHAARGVPDQDALARTPLWSMMMKAFQSRNGSRDPKQADGNNSGRLAHDYLADEGWQWQEDIQAWANCHHVLSPMGFKRQSNFYFSSLTHFSSHNHTDLLPLRIEPNQLNPPQQDSPVPSLPCKQTLWQPTPGPGGTKGLEDLFRAKQPEFRLISTFDSSELTFPPFVEPSQTDEPPIPGPSPTSKPHEDVPTCEPEPEVALRQSMGEPFACPTPLHSIITIDNVPVRSLPPQCPQEPRCQAPLIPTMTLARNLPA</sequence>
<evidence type="ECO:0000313" key="2">
    <source>
        <dbReference type="EMBL" id="MBW0531033.1"/>
    </source>
</evidence>
<feature type="region of interest" description="Disordered" evidence="1">
    <location>
        <begin position="1"/>
        <end position="25"/>
    </location>
</feature>